<protein>
    <submittedName>
        <fullName evidence="2">Uncharacterized protein</fullName>
    </submittedName>
</protein>
<gene>
    <name evidence="2" type="ORF">EBN88_18960</name>
</gene>
<accession>A0A3M2LJ39</accession>
<proteinExistence type="predicted"/>
<comment type="caution">
    <text evidence="2">The sequence shown here is derived from an EMBL/GenBank/DDBJ whole genome shotgun (WGS) entry which is preliminary data.</text>
</comment>
<evidence type="ECO:0000313" key="3">
    <source>
        <dbReference type="Proteomes" id="UP000278673"/>
    </source>
</evidence>
<dbReference type="AlphaFoldDB" id="A0A3M2LJ39"/>
<reference evidence="2 3" key="1">
    <citation type="submission" date="2018-10" db="EMBL/GenBank/DDBJ databases">
        <title>Isolation, diversity and antifungal activity of actinobacteria from wheat.</title>
        <authorList>
            <person name="Han C."/>
        </authorList>
    </citation>
    <scope>NUCLEOTIDE SEQUENCE [LARGE SCALE GENOMIC DNA]</scope>
    <source>
        <strain evidence="2 3">NEAU-YY642</strain>
    </source>
</reference>
<sequence length="165" mass="17448">MSATQASRRGAARRAGESAFGALLLGRLVVSWLLAAALVLGGAYASWDTTRDTFGLGDTEKGQVTLLRCEQRSCTGIFAPSGDTVVLEQRIARAEGESLTVVRPLDGDLVLRADTAGRLYALAPLSGALLLAAIVIAGGLRRYRLAWIIAGTALAHLLLTFLLWI</sequence>
<name>A0A3M2LJ39_9ACTN</name>
<dbReference type="RefSeq" id="WP_122185096.1">
    <property type="nucleotide sequence ID" value="NZ_RFFJ01000112.1"/>
</dbReference>
<dbReference type="Proteomes" id="UP000278673">
    <property type="component" value="Unassembled WGS sequence"/>
</dbReference>
<organism evidence="2 3">
    <name type="scientific">Streptomyces triticirhizae</name>
    <dbReference type="NCBI Taxonomy" id="2483353"/>
    <lineage>
        <taxon>Bacteria</taxon>
        <taxon>Bacillati</taxon>
        <taxon>Actinomycetota</taxon>
        <taxon>Actinomycetes</taxon>
        <taxon>Kitasatosporales</taxon>
        <taxon>Streptomycetaceae</taxon>
        <taxon>Streptomyces</taxon>
    </lineage>
</organism>
<keyword evidence="1" id="KW-1133">Transmembrane helix</keyword>
<keyword evidence="1" id="KW-0812">Transmembrane</keyword>
<feature type="transmembrane region" description="Helical" evidence="1">
    <location>
        <begin position="20"/>
        <end position="47"/>
    </location>
</feature>
<evidence type="ECO:0000256" key="1">
    <source>
        <dbReference type="SAM" id="Phobius"/>
    </source>
</evidence>
<dbReference type="EMBL" id="RFFJ01000112">
    <property type="protein sequence ID" value="RMI37484.1"/>
    <property type="molecule type" value="Genomic_DNA"/>
</dbReference>
<feature type="transmembrane region" description="Helical" evidence="1">
    <location>
        <begin position="145"/>
        <end position="164"/>
    </location>
</feature>
<feature type="transmembrane region" description="Helical" evidence="1">
    <location>
        <begin position="119"/>
        <end position="138"/>
    </location>
</feature>
<evidence type="ECO:0000313" key="2">
    <source>
        <dbReference type="EMBL" id="RMI37484.1"/>
    </source>
</evidence>
<keyword evidence="1" id="KW-0472">Membrane</keyword>
<keyword evidence="3" id="KW-1185">Reference proteome</keyword>